<accession>A0A644UE18</accession>
<dbReference type="GO" id="GO:0005576">
    <property type="term" value="C:extracellular region"/>
    <property type="evidence" value="ECO:0007669"/>
    <property type="project" value="UniProtKB-SubCell"/>
</dbReference>
<dbReference type="PROSITE" id="PS51677">
    <property type="entry name" value="NODB"/>
    <property type="match status" value="1"/>
</dbReference>
<dbReference type="GO" id="GO:0005975">
    <property type="term" value="P:carbohydrate metabolic process"/>
    <property type="evidence" value="ECO:0007669"/>
    <property type="project" value="InterPro"/>
</dbReference>
<dbReference type="InterPro" id="IPR051398">
    <property type="entry name" value="Polysacch_Deacetylase"/>
</dbReference>
<dbReference type="InterPro" id="IPR002509">
    <property type="entry name" value="NODB_dom"/>
</dbReference>
<dbReference type="EMBL" id="VSSQ01000104">
    <property type="protein sequence ID" value="MPL77187.1"/>
    <property type="molecule type" value="Genomic_DNA"/>
</dbReference>
<sequence>MKRLGLLGVLSPGYRISNSTGLQRYWRELLVLLGIVAMGLFASCATKGGQSMDHSASVRYWSQEAAGAGMKAMTVPEDQLKNQELPLRDAPRLVILMYHNLVYGRTGGEYNRDIYNFEHDLVFLRKRFEIIDFDQLLAIRRGEFVLNHDAAIITFDDGDLSMYGIAYPLLRYYDIKATFFIIAGSVGEVGYMSWPQIREMAGYRNNEGERLFSIGSHGVNHLALGEVDEETLHSEFAESKRIIEGQIGLPVEVFALPYGSGAGRKDIEKLAFDTGYKALRSSDRRAPLVSTLNHYRLPGIYIDNSSTDKSMADVWRILGR</sequence>
<dbReference type="Pfam" id="PF01522">
    <property type="entry name" value="Polysacc_deac_1"/>
    <property type="match status" value="1"/>
</dbReference>
<dbReference type="AlphaFoldDB" id="A0A644UE18"/>
<gene>
    <name evidence="4" type="ORF">SDC9_23039</name>
</gene>
<evidence type="ECO:0000313" key="4">
    <source>
        <dbReference type="EMBL" id="MPL77187.1"/>
    </source>
</evidence>
<evidence type="ECO:0000256" key="1">
    <source>
        <dbReference type="ARBA" id="ARBA00004613"/>
    </source>
</evidence>
<proteinExistence type="predicted"/>
<keyword evidence="2" id="KW-0732">Signal</keyword>
<organism evidence="4">
    <name type="scientific">bioreactor metagenome</name>
    <dbReference type="NCBI Taxonomy" id="1076179"/>
    <lineage>
        <taxon>unclassified sequences</taxon>
        <taxon>metagenomes</taxon>
        <taxon>ecological metagenomes</taxon>
    </lineage>
</organism>
<dbReference type="Gene3D" id="3.20.20.370">
    <property type="entry name" value="Glycoside hydrolase/deacetylase"/>
    <property type="match status" value="1"/>
</dbReference>
<evidence type="ECO:0000259" key="3">
    <source>
        <dbReference type="PROSITE" id="PS51677"/>
    </source>
</evidence>
<dbReference type="InterPro" id="IPR011330">
    <property type="entry name" value="Glyco_hydro/deAcase_b/a-brl"/>
</dbReference>
<dbReference type="SUPFAM" id="SSF88713">
    <property type="entry name" value="Glycoside hydrolase/deacetylase"/>
    <property type="match status" value="1"/>
</dbReference>
<evidence type="ECO:0000256" key="2">
    <source>
        <dbReference type="ARBA" id="ARBA00022729"/>
    </source>
</evidence>
<comment type="subcellular location">
    <subcellularLocation>
        <location evidence="1">Secreted</location>
    </subcellularLocation>
</comment>
<dbReference type="PANTHER" id="PTHR34216">
    <property type="match status" value="1"/>
</dbReference>
<feature type="domain" description="NodB homology" evidence="3">
    <location>
        <begin position="149"/>
        <end position="320"/>
    </location>
</feature>
<reference evidence="4" key="1">
    <citation type="submission" date="2019-08" db="EMBL/GenBank/DDBJ databases">
        <authorList>
            <person name="Kucharzyk K."/>
            <person name="Murdoch R.W."/>
            <person name="Higgins S."/>
            <person name="Loffler F."/>
        </authorList>
    </citation>
    <scope>NUCLEOTIDE SEQUENCE</scope>
</reference>
<dbReference type="PANTHER" id="PTHR34216:SF3">
    <property type="entry name" value="POLY-BETA-1,6-N-ACETYL-D-GLUCOSAMINE N-DEACETYLASE"/>
    <property type="match status" value="1"/>
</dbReference>
<comment type="caution">
    <text evidence="4">The sequence shown here is derived from an EMBL/GenBank/DDBJ whole genome shotgun (WGS) entry which is preliminary data.</text>
</comment>
<dbReference type="GO" id="GO:0016810">
    <property type="term" value="F:hydrolase activity, acting on carbon-nitrogen (but not peptide) bonds"/>
    <property type="evidence" value="ECO:0007669"/>
    <property type="project" value="InterPro"/>
</dbReference>
<dbReference type="CDD" id="cd10918">
    <property type="entry name" value="CE4_NodB_like_5s_6s"/>
    <property type="match status" value="1"/>
</dbReference>
<protein>
    <recommendedName>
        <fullName evidence="3">NodB homology domain-containing protein</fullName>
    </recommendedName>
</protein>
<name>A0A644UE18_9ZZZZ</name>